<dbReference type="Proteomes" id="UP000447434">
    <property type="component" value="Chromosome 10"/>
</dbReference>
<protein>
    <submittedName>
        <fullName evidence="1">Uncharacterized protein</fullName>
    </submittedName>
</protein>
<organism evidence="1 2">
    <name type="scientific">Lupinus albus</name>
    <name type="common">White lupine</name>
    <name type="synonym">Lupinus termis</name>
    <dbReference type="NCBI Taxonomy" id="3870"/>
    <lineage>
        <taxon>Eukaryota</taxon>
        <taxon>Viridiplantae</taxon>
        <taxon>Streptophyta</taxon>
        <taxon>Embryophyta</taxon>
        <taxon>Tracheophyta</taxon>
        <taxon>Spermatophyta</taxon>
        <taxon>Magnoliopsida</taxon>
        <taxon>eudicotyledons</taxon>
        <taxon>Gunneridae</taxon>
        <taxon>Pentapetalae</taxon>
        <taxon>rosids</taxon>
        <taxon>fabids</taxon>
        <taxon>Fabales</taxon>
        <taxon>Fabaceae</taxon>
        <taxon>Papilionoideae</taxon>
        <taxon>50 kb inversion clade</taxon>
        <taxon>genistoids sensu lato</taxon>
        <taxon>core genistoids</taxon>
        <taxon>Genisteae</taxon>
        <taxon>Lupinus</taxon>
    </lineage>
</organism>
<dbReference type="EMBL" id="WOCE01000010">
    <property type="protein sequence ID" value="KAE9606410.1"/>
    <property type="molecule type" value="Genomic_DNA"/>
</dbReference>
<evidence type="ECO:0000313" key="2">
    <source>
        <dbReference type="Proteomes" id="UP000447434"/>
    </source>
</evidence>
<accession>A0A6A4PY00</accession>
<evidence type="ECO:0000313" key="1">
    <source>
        <dbReference type="EMBL" id="KAE9606410.1"/>
    </source>
</evidence>
<keyword evidence="2" id="KW-1185">Reference proteome</keyword>
<dbReference type="AlphaFoldDB" id="A0A6A4PY00"/>
<gene>
    <name evidence="1" type="ORF">Lalb_Chr10g0107551</name>
</gene>
<comment type="caution">
    <text evidence="1">The sequence shown here is derived from an EMBL/GenBank/DDBJ whole genome shotgun (WGS) entry which is preliminary data.</text>
</comment>
<sequence length="110" mass="12076">MNNNNNYLAVGDHKPLSHSETKEKLLSNTEDFVWLIETPLPGKFIIDIEFLDLKISCPKGGDPCSIWPNRSNAANVTQGIHTDITMNACDGSISDMPIEALPSISILSFC</sequence>
<proteinExistence type="predicted"/>
<dbReference type="PANTHER" id="PTHR46672">
    <property type="entry name" value="OS08G0495500 PROTEIN-RELATED"/>
    <property type="match status" value="1"/>
</dbReference>
<dbReference type="PANTHER" id="PTHR46672:SF4">
    <property type="entry name" value="OS08G0495500 PROTEIN"/>
    <property type="match status" value="1"/>
</dbReference>
<dbReference type="InterPro" id="IPR044714">
    <property type="entry name" value="AtSIBP1-like"/>
</dbReference>
<dbReference type="OrthoDB" id="1676036at2759"/>
<name>A0A6A4PY00_LUPAL</name>
<reference evidence="2" key="1">
    <citation type="journal article" date="2020" name="Nat. Commun.">
        <title>Genome sequence of the cluster root forming white lupin.</title>
        <authorList>
            <person name="Hufnagel B."/>
            <person name="Marques A."/>
            <person name="Soriano A."/>
            <person name="Marques L."/>
            <person name="Divol F."/>
            <person name="Doumas P."/>
            <person name="Sallet E."/>
            <person name="Mancinotti D."/>
            <person name="Carrere S."/>
            <person name="Marande W."/>
            <person name="Arribat S."/>
            <person name="Keller J."/>
            <person name="Huneau C."/>
            <person name="Blein T."/>
            <person name="Aime D."/>
            <person name="Laguerre M."/>
            <person name="Taylor J."/>
            <person name="Schubert V."/>
            <person name="Nelson M."/>
            <person name="Geu-Flores F."/>
            <person name="Crespi M."/>
            <person name="Gallardo-Guerrero K."/>
            <person name="Delaux P.-M."/>
            <person name="Salse J."/>
            <person name="Berges H."/>
            <person name="Guyot R."/>
            <person name="Gouzy J."/>
            <person name="Peret B."/>
        </authorList>
    </citation>
    <scope>NUCLEOTIDE SEQUENCE [LARGE SCALE GENOMIC DNA]</scope>
    <source>
        <strain evidence="2">cv. Amiga</strain>
    </source>
</reference>